<dbReference type="EMBL" id="ASPP01005903">
    <property type="protein sequence ID" value="ETO29681.1"/>
    <property type="molecule type" value="Genomic_DNA"/>
</dbReference>
<dbReference type="InterPro" id="IPR035699">
    <property type="entry name" value="AAA_6"/>
</dbReference>
<dbReference type="GO" id="GO:0005930">
    <property type="term" value="C:axoneme"/>
    <property type="evidence" value="ECO:0007669"/>
    <property type="project" value="TreeGrafter"/>
</dbReference>
<dbReference type="GO" id="GO:0045505">
    <property type="term" value="F:dynein intermediate chain binding"/>
    <property type="evidence" value="ECO:0007669"/>
    <property type="project" value="InterPro"/>
</dbReference>
<dbReference type="Pfam" id="PF12774">
    <property type="entry name" value="AAA_6"/>
    <property type="match status" value="2"/>
</dbReference>
<dbReference type="GO" id="GO:0005868">
    <property type="term" value="C:cytoplasmic dynein complex"/>
    <property type="evidence" value="ECO:0007669"/>
    <property type="project" value="TreeGrafter"/>
</dbReference>
<dbReference type="OrthoDB" id="5593012at2759"/>
<evidence type="ECO:0000313" key="3">
    <source>
        <dbReference type="Proteomes" id="UP000023152"/>
    </source>
</evidence>
<protein>
    <submittedName>
        <fullName evidence="2">Cytoplasmic dynein heavy chain 1b</fullName>
    </submittedName>
</protein>
<comment type="caution">
    <text evidence="2">The sequence shown here is derived from an EMBL/GenBank/DDBJ whole genome shotgun (WGS) entry which is preliminary data.</text>
</comment>
<accession>X6NUH0</accession>
<dbReference type="GO" id="GO:0060271">
    <property type="term" value="P:cilium assembly"/>
    <property type="evidence" value="ECO:0007669"/>
    <property type="project" value="TreeGrafter"/>
</dbReference>
<dbReference type="GO" id="GO:0051959">
    <property type="term" value="F:dynein light intermediate chain binding"/>
    <property type="evidence" value="ECO:0007669"/>
    <property type="project" value="InterPro"/>
</dbReference>
<dbReference type="PANTHER" id="PTHR10676:SF352">
    <property type="entry name" value="CYTOPLASMIC DYNEIN 2 HEAVY CHAIN 1"/>
    <property type="match status" value="1"/>
</dbReference>
<dbReference type="InterPro" id="IPR026983">
    <property type="entry name" value="DHC"/>
</dbReference>
<dbReference type="Proteomes" id="UP000023152">
    <property type="component" value="Unassembled WGS sequence"/>
</dbReference>
<dbReference type="GO" id="GO:0060294">
    <property type="term" value="P:cilium movement involved in cell motility"/>
    <property type="evidence" value="ECO:0007669"/>
    <property type="project" value="TreeGrafter"/>
</dbReference>
<dbReference type="GO" id="GO:0008569">
    <property type="term" value="F:minus-end-directed microtubule motor activity"/>
    <property type="evidence" value="ECO:0007669"/>
    <property type="project" value="TreeGrafter"/>
</dbReference>
<evidence type="ECO:0000313" key="2">
    <source>
        <dbReference type="EMBL" id="ETO29681.1"/>
    </source>
</evidence>
<organism evidence="2 3">
    <name type="scientific">Reticulomyxa filosa</name>
    <dbReference type="NCBI Taxonomy" id="46433"/>
    <lineage>
        <taxon>Eukaryota</taxon>
        <taxon>Sar</taxon>
        <taxon>Rhizaria</taxon>
        <taxon>Retaria</taxon>
        <taxon>Foraminifera</taxon>
        <taxon>Monothalamids</taxon>
        <taxon>Reticulomyxidae</taxon>
        <taxon>Reticulomyxa</taxon>
    </lineage>
</organism>
<evidence type="ECO:0000259" key="1">
    <source>
        <dbReference type="Pfam" id="PF12774"/>
    </source>
</evidence>
<keyword evidence="3" id="KW-1185">Reference proteome</keyword>
<dbReference type="AlphaFoldDB" id="X6NUH0"/>
<dbReference type="InterPro" id="IPR027417">
    <property type="entry name" value="P-loop_NTPase"/>
</dbReference>
<feature type="non-terminal residue" evidence="2">
    <location>
        <position position="264"/>
    </location>
</feature>
<dbReference type="GO" id="GO:0035721">
    <property type="term" value="P:intraciliary retrograde transport"/>
    <property type="evidence" value="ECO:0007669"/>
    <property type="project" value="TreeGrafter"/>
</dbReference>
<feature type="domain" description="Dynein heavy chain hydrolytic ATP-binding dynein motor region" evidence="1">
    <location>
        <begin position="1"/>
        <end position="130"/>
    </location>
</feature>
<dbReference type="PANTHER" id="PTHR10676">
    <property type="entry name" value="DYNEIN HEAVY CHAIN FAMILY PROTEIN"/>
    <property type="match status" value="1"/>
</dbReference>
<dbReference type="InterPro" id="IPR043157">
    <property type="entry name" value="Dynein_AAA1S"/>
</dbReference>
<reference evidence="2 3" key="1">
    <citation type="journal article" date="2013" name="Curr. Biol.">
        <title>The Genome of the Foraminiferan Reticulomyxa filosa.</title>
        <authorList>
            <person name="Glockner G."/>
            <person name="Hulsmann N."/>
            <person name="Schleicher M."/>
            <person name="Noegel A.A."/>
            <person name="Eichinger L."/>
            <person name="Gallinger C."/>
            <person name="Pawlowski J."/>
            <person name="Sierra R."/>
            <person name="Euteneuer U."/>
            <person name="Pillet L."/>
            <person name="Moustafa A."/>
            <person name="Platzer M."/>
            <person name="Groth M."/>
            <person name="Szafranski K."/>
            <person name="Schliwa M."/>
        </authorList>
    </citation>
    <scope>NUCLEOTIDE SEQUENCE [LARGE SCALE GENOMIC DNA]</scope>
</reference>
<name>X6NUH0_RETFI</name>
<feature type="domain" description="Dynein heavy chain hydrolytic ATP-binding dynein motor region" evidence="1">
    <location>
        <begin position="194"/>
        <end position="244"/>
    </location>
</feature>
<proteinExistence type="predicted"/>
<sequence>MFVTLNPANKEYRGRSKLPENLKQLLREVAMSQPDSKLISEVLLFVEGFKQAKQWAQKICEIFSLSQQLLTPQKHYDWGLRAIKTVLNSSGKMLREAKAAAADTSDHKVPEAREMRALLSALRGNTLAKLTFSGFVVTPFPPPPFASFSSLLQKKNFTFPKNVYVQKNGAIDVQWSICVKKKKKKKTMHKGLFEQKLQACVREQMKAKNLAVLDCQVKKVLELYEALTQRIGIVVIGPANCGKSTLWQLLQQSLMAMSIIVHTH</sequence>
<dbReference type="Gene3D" id="3.40.50.300">
    <property type="entry name" value="P-loop containing nucleotide triphosphate hydrolases"/>
    <property type="match status" value="2"/>
</dbReference>
<dbReference type="GO" id="GO:0005524">
    <property type="term" value="F:ATP binding"/>
    <property type="evidence" value="ECO:0007669"/>
    <property type="project" value="InterPro"/>
</dbReference>
<dbReference type="Gene3D" id="1.10.8.710">
    <property type="match status" value="1"/>
</dbReference>
<gene>
    <name evidence="2" type="ORF">RFI_07436</name>
</gene>
<dbReference type="GO" id="GO:0097729">
    <property type="term" value="C:9+2 motile cilium"/>
    <property type="evidence" value="ECO:0007669"/>
    <property type="project" value="TreeGrafter"/>
</dbReference>